<keyword evidence="13" id="KW-0511">Multifunctional enzyme</keyword>
<evidence type="ECO:0000256" key="12">
    <source>
        <dbReference type="ARBA" id="ARBA00023239"/>
    </source>
</evidence>
<comment type="subunit">
    <text evidence="4">Monomer.</text>
</comment>
<evidence type="ECO:0000256" key="15">
    <source>
        <dbReference type="ARBA" id="ARBA00044632"/>
    </source>
</evidence>
<evidence type="ECO:0000256" key="5">
    <source>
        <dbReference type="ARBA" id="ARBA00022723"/>
    </source>
</evidence>
<dbReference type="InterPro" id="IPR015886">
    <property type="entry name" value="H2TH_FPG"/>
</dbReference>
<feature type="domain" description="FPG-type" evidence="17">
    <location>
        <begin position="293"/>
        <end position="327"/>
    </location>
</feature>
<keyword evidence="11" id="KW-0234">DNA repair</keyword>
<dbReference type="AlphaFoldDB" id="A0A1F6YCI0"/>
<evidence type="ECO:0000256" key="2">
    <source>
        <dbReference type="ARBA" id="ARBA00001947"/>
    </source>
</evidence>
<keyword evidence="12" id="KW-0456">Lyase</keyword>
<keyword evidence="7 16" id="KW-0863">Zinc-finger</keyword>
<evidence type="ECO:0000313" key="20">
    <source>
        <dbReference type="Proteomes" id="UP000176192"/>
    </source>
</evidence>
<evidence type="ECO:0000256" key="8">
    <source>
        <dbReference type="ARBA" id="ARBA00022801"/>
    </source>
</evidence>
<dbReference type="FunFam" id="1.10.8.50:FF:000003">
    <property type="entry name" value="Formamidopyrimidine-DNA glycosylase"/>
    <property type="match status" value="1"/>
</dbReference>
<evidence type="ECO:0000256" key="16">
    <source>
        <dbReference type="PROSITE-ProRule" id="PRU00391"/>
    </source>
</evidence>
<evidence type="ECO:0000256" key="1">
    <source>
        <dbReference type="ARBA" id="ARBA00001668"/>
    </source>
</evidence>
<dbReference type="Pfam" id="PF01149">
    <property type="entry name" value="Fapy_DNA_glyco"/>
    <property type="match status" value="1"/>
</dbReference>
<dbReference type="SUPFAM" id="SSF57716">
    <property type="entry name" value="Glucocorticoid receptor-like (DNA-binding domain)"/>
    <property type="match status" value="1"/>
</dbReference>
<feature type="domain" description="Formamidopyrimidine-DNA glycosylase catalytic" evidence="18">
    <location>
        <begin position="2"/>
        <end position="167"/>
    </location>
</feature>
<dbReference type="STRING" id="1801797.A3G06_00075"/>
<dbReference type="GO" id="GO:0006284">
    <property type="term" value="P:base-excision repair"/>
    <property type="evidence" value="ECO:0007669"/>
    <property type="project" value="InterPro"/>
</dbReference>
<evidence type="ECO:0000313" key="19">
    <source>
        <dbReference type="EMBL" id="OGJ04103.1"/>
    </source>
</evidence>
<dbReference type="PANTHER" id="PTHR22993:SF9">
    <property type="entry name" value="FORMAMIDOPYRIMIDINE-DNA GLYCOSYLASE"/>
    <property type="match status" value="1"/>
</dbReference>
<comment type="catalytic activity">
    <reaction evidence="15">
        <text>2'-deoxyribonucleotide-(2'-deoxyribose 5'-phosphate)-2'-deoxyribonucleotide-DNA = a 3'-end 2'-deoxyribonucleotide-(2,3-dehydro-2,3-deoxyribose 5'-phosphate)-DNA + a 5'-end 5'-phospho-2'-deoxyribonucleoside-DNA + H(+)</text>
        <dbReference type="Rhea" id="RHEA:66592"/>
        <dbReference type="Rhea" id="RHEA-COMP:13180"/>
        <dbReference type="Rhea" id="RHEA-COMP:16897"/>
        <dbReference type="Rhea" id="RHEA-COMP:17067"/>
        <dbReference type="ChEBI" id="CHEBI:15378"/>
        <dbReference type="ChEBI" id="CHEBI:136412"/>
        <dbReference type="ChEBI" id="CHEBI:157695"/>
        <dbReference type="ChEBI" id="CHEBI:167181"/>
        <dbReference type="EC" id="4.2.99.18"/>
    </reaction>
</comment>
<dbReference type="InterPro" id="IPR010979">
    <property type="entry name" value="Ribosomal_uS13-like_H2TH"/>
</dbReference>
<comment type="similarity">
    <text evidence="3">Belongs to the FPG family.</text>
</comment>
<dbReference type="GO" id="GO:0003684">
    <property type="term" value="F:damaged DNA binding"/>
    <property type="evidence" value="ECO:0007669"/>
    <property type="project" value="InterPro"/>
</dbReference>
<dbReference type="CDD" id="cd08966">
    <property type="entry name" value="EcFpg-like_N"/>
    <property type="match status" value="1"/>
</dbReference>
<dbReference type="GO" id="GO:0140078">
    <property type="term" value="F:class I DNA-(apurinic or apyrimidinic site) endonuclease activity"/>
    <property type="evidence" value="ECO:0007669"/>
    <property type="project" value="UniProtKB-EC"/>
</dbReference>
<proteinExistence type="inferred from homology"/>
<accession>A0A1F6YCI0</accession>
<dbReference type="EMBL" id="MFVV01000008">
    <property type="protein sequence ID" value="OGJ04103.1"/>
    <property type="molecule type" value="Genomic_DNA"/>
</dbReference>
<evidence type="ECO:0000256" key="10">
    <source>
        <dbReference type="ARBA" id="ARBA00023125"/>
    </source>
</evidence>
<keyword evidence="14" id="KW-0326">Glycosidase</keyword>
<reference evidence="19 20" key="1">
    <citation type="journal article" date="2016" name="Nat. Commun.">
        <title>Thousands of microbial genomes shed light on interconnected biogeochemical processes in an aquifer system.</title>
        <authorList>
            <person name="Anantharaman K."/>
            <person name="Brown C.T."/>
            <person name="Hug L.A."/>
            <person name="Sharon I."/>
            <person name="Castelle C.J."/>
            <person name="Probst A.J."/>
            <person name="Thomas B.C."/>
            <person name="Singh A."/>
            <person name="Wilkins M.J."/>
            <person name="Karaoz U."/>
            <person name="Brodie E.L."/>
            <person name="Williams K.H."/>
            <person name="Hubbard S.S."/>
            <person name="Banfield J.F."/>
        </authorList>
    </citation>
    <scope>NUCLEOTIDE SEQUENCE [LARGE SCALE GENOMIC DNA]</scope>
</reference>
<gene>
    <name evidence="19" type="ORF">A3G06_00075</name>
</gene>
<evidence type="ECO:0000259" key="17">
    <source>
        <dbReference type="PROSITE" id="PS51066"/>
    </source>
</evidence>
<dbReference type="NCBIfam" id="NF002211">
    <property type="entry name" value="PRK01103.1"/>
    <property type="match status" value="1"/>
</dbReference>
<keyword evidence="10" id="KW-0238">DNA-binding</keyword>
<evidence type="ECO:0000256" key="6">
    <source>
        <dbReference type="ARBA" id="ARBA00022763"/>
    </source>
</evidence>
<dbReference type="PROSITE" id="PS01242">
    <property type="entry name" value="ZF_FPG_1"/>
    <property type="match status" value="1"/>
</dbReference>
<dbReference type="PROSITE" id="PS51066">
    <property type="entry name" value="ZF_FPG_2"/>
    <property type="match status" value="1"/>
</dbReference>
<dbReference type="InterPro" id="IPR035937">
    <property type="entry name" value="FPG_N"/>
</dbReference>
<protein>
    <submittedName>
        <fullName evidence="19">Uncharacterized protein</fullName>
    </submittedName>
</protein>
<dbReference type="Gene3D" id="3.20.190.10">
    <property type="entry name" value="MutM-like, N-terminal"/>
    <property type="match status" value="1"/>
</dbReference>
<comment type="catalytic activity">
    <reaction evidence="1">
        <text>Hydrolysis of DNA containing ring-opened 7-methylguanine residues, releasing 2,6-diamino-4-hydroxy-5-(N-methyl)formamidopyrimidine.</text>
        <dbReference type="EC" id="3.2.2.23"/>
    </reaction>
</comment>
<dbReference type="SUPFAM" id="SSF81624">
    <property type="entry name" value="N-terminal domain of MutM-like DNA repair proteins"/>
    <property type="match status" value="1"/>
</dbReference>
<evidence type="ECO:0000256" key="9">
    <source>
        <dbReference type="ARBA" id="ARBA00022833"/>
    </source>
</evidence>
<dbReference type="InterPro" id="IPR015887">
    <property type="entry name" value="DNA_glyclase_Znf_dom_DNA_BS"/>
</dbReference>
<dbReference type="GO" id="GO:0008270">
    <property type="term" value="F:zinc ion binding"/>
    <property type="evidence" value="ECO:0007669"/>
    <property type="project" value="UniProtKB-KW"/>
</dbReference>
<comment type="caution">
    <text evidence="19">The sequence shown here is derived from an EMBL/GenBank/DDBJ whole genome shotgun (WGS) entry which is preliminary data.</text>
</comment>
<dbReference type="SMART" id="SM01232">
    <property type="entry name" value="H2TH"/>
    <property type="match status" value="1"/>
</dbReference>
<keyword evidence="6" id="KW-0227">DNA damage</keyword>
<evidence type="ECO:0000256" key="4">
    <source>
        <dbReference type="ARBA" id="ARBA00011245"/>
    </source>
</evidence>
<dbReference type="PROSITE" id="PS51068">
    <property type="entry name" value="FPG_CAT"/>
    <property type="match status" value="1"/>
</dbReference>
<evidence type="ECO:0000256" key="3">
    <source>
        <dbReference type="ARBA" id="ARBA00009409"/>
    </source>
</evidence>
<evidence type="ECO:0000256" key="7">
    <source>
        <dbReference type="ARBA" id="ARBA00022771"/>
    </source>
</evidence>
<dbReference type="Proteomes" id="UP000176192">
    <property type="component" value="Unassembled WGS sequence"/>
</dbReference>
<comment type="cofactor">
    <cofactor evidence="2">
        <name>Zn(2+)</name>
        <dbReference type="ChEBI" id="CHEBI:29105"/>
    </cofactor>
</comment>
<sequence length="327" mass="37268">MPELPEVENLRRGLVRAIVGQKIKRVEVRRSKIVSGKGNIRPASFKKKREFERGLQGEVFSAIERRAKNLIFRFRSNKVLLAHLKMSGQFAYYSERRGFRMFSNDKAVNAPRLPDGQGGVRKNAKPAPLIGGHPIELSEHHLPNKHTHIIFQLSRGVLYYNDTRMFGYLLYYPDSQAFEQENHFGLFGSEPLSRNFTAKYLHNSLKNKKGNIKSVLMGQKIVTGLGNIYTDECLFAARILPYRPASSLSPRETTKLHKVIVNILRRAIKTGGSSVATYRLLDETRGNYAREHQVYGKAGKQCPLCHKPLAKMLIQSRTTVFCPRCQK</sequence>
<evidence type="ECO:0000256" key="11">
    <source>
        <dbReference type="ARBA" id="ARBA00023204"/>
    </source>
</evidence>
<evidence type="ECO:0000259" key="18">
    <source>
        <dbReference type="PROSITE" id="PS51068"/>
    </source>
</evidence>
<evidence type="ECO:0000256" key="14">
    <source>
        <dbReference type="ARBA" id="ARBA00023295"/>
    </source>
</evidence>
<evidence type="ECO:0000256" key="13">
    <source>
        <dbReference type="ARBA" id="ARBA00023268"/>
    </source>
</evidence>
<keyword evidence="8" id="KW-0378">Hydrolase</keyword>
<dbReference type="PANTHER" id="PTHR22993">
    <property type="entry name" value="FORMAMIDOPYRIMIDINE-DNA GLYCOSYLASE"/>
    <property type="match status" value="1"/>
</dbReference>
<dbReference type="InterPro" id="IPR012319">
    <property type="entry name" value="FPG_cat"/>
</dbReference>
<dbReference type="Gene3D" id="1.10.8.50">
    <property type="match status" value="1"/>
</dbReference>
<dbReference type="SUPFAM" id="SSF46946">
    <property type="entry name" value="S13-like H2TH domain"/>
    <property type="match status" value="1"/>
</dbReference>
<dbReference type="InterPro" id="IPR020629">
    <property type="entry name" value="FPG_Glyclase"/>
</dbReference>
<keyword evidence="5" id="KW-0479">Metal-binding</keyword>
<organism evidence="19 20">
    <name type="scientific">Candidatus Nomurabacteria bacterium RIFCSPLOWO2_12_FULL_46_14</name>
    <dbReference type="NCBI Taxonomy" id="1801797"/>
    <lineage>
        <taxon>Bacteria</taxon>
        <taxon>Candidatus Nomuraibacteriota</taxon>
    </lineage>
</organism>
<dbReference type="Pfam" id="PF06831">
    <property type="entry name" value="H2TH"/>
    <property type="match status" value="1"/>
</dbReference>
<keyword evidence="9" id="KW-0862">Zinc</keyword>
<dbReference type="InterPro" id="IPR000214">
    <property type="entry name" value="Znf_DNA_glyclase/AP_lyase"/>
</dbReference>
<name>A0A1F6YCI0_9BACT</name>
<dbReference type="GO" id="GO:0034039">
    <property type="term" value="F:8-oxo-7,8-dihydroguanine DNA N-glycosylase activity"/>
    <property type="evidence" value="ECO:0007669"/>
    <property type="project" value="TreeGrafter"/>
</dbReference>
<dbReference type="SMART" id="SM00898">
    <property type="entry name" value="Fapy_DNA_glyco"/>
    <property type="match status" value="1"/>
</dbReference>